<proteinExistence type="predicted"/>
<gene>
    <name evidence="1" type="ORF">PsYK624_167240</name>
</gene>
<sequence>MSTVPHTSTAIFALPCQSNCSSTVANRQWMFVGKREEQRALVYKPKRVDLWLRDLKPIEAPSWKARPPLKIEEARCMLQVTRIPGPSPDGYFIDGEDTFVLEMRVEVSKHHGMPPNMSGTSPRILLDEYQGDRDNLKLAPEWVYRWNLRMPMEAVVDRGFIANTVFSFALSRLNLEIPHASLSIMEWALAASAGTGTGPYLRARADKEHYFSV</sequence>
<dbReference type="EMBL" id="BPQB01000154">
    <property type="protein sequence ID" value="GJF00436.1"/>
    <property type="molecule type" value="Genomic_DNA"/>
</dbReference>
<dbReference type="Proteomes" id="UP000703269">
    <property type="component" value="Unassembled WGS sequence"/>
</dbReference>
<dbReference type="AlphaFoldDB" id="A0A9P3LMH9"/>
<reference evidence="1 2" key="1">
    <citation type="submission" date="2021-08" db="EMBL/GenBank/DDBJ databases">
        <title>Draft Genome Sequence of Phanerochaete sordida strain YK-624.</title>
        <authorList>
            <person name="Mori T."/>
            <person name="Dohra H."/>
            <person name="Suzuki T."/>
            <person name="Kawagishi H."/>
            <person name="Hirai H."/>
        </authorList>
    </citation>
    <scope>NUCLEOTIDE SEQUENCE [LARGE SCALE GENOMIC DNA]</scope>
    <source>
        <strain evidence="1 2">YK-624</strain>
    </source>
</reference>
<keyword evidence="2" id="KW-1185">Reference proteome</keyword>
<protein>
    <submittedName>
        <fullName evidence="1">Uncharacterized protein</fullName>
    </submittedName>
</protein>
<accession>A0A9P3LMH9</accession>
<organism evidence="1 2">
    <name type="scientific">Phanerochaete sordida</name>
    <dbReference type="NCBI Taxonomy" id="48140"/>
    <lineage>
        <taxon>Eukaryota</taxon>
        <taxon>Fungi</taxon>
        <taxon>Dikarya</taxon>
        <taxon>Basidiomycota</taxon>
        <taxon>Agaricomycotina</taxon>
        <taxon>Agaricomycetes</taxon>
        <taxon>Polyporales</taxon>
        <taxon>Phanerochaetaceae</taxon>
        <taxon>Phanerochaete</taxon>
    </lineage>
</organism>
<comment type="caution">
    <text evidence="1">The sequence shown here is derived from an EMBL/GenBank/DDBJ whole genome shotgun (WGS) entry which is preliminary data.</text>
</comment>
<evidence type="ECO:0000313" key="1">
    <source>
        <dbReference type="EMBL" id="GJF00436.1"/>
    </source>
</evidence>
<dbReference type="OrthoDB" id="10488740at2759"/>
<name>A0A9P3LMH9_9APHY</name>
<evidence type="ECO:0000313" key="2">
    <source>
        <dbReference type="Proteomes" id="UP000703269"/>
    </source>
</evidence>